<keyword evidence="1" id="KW-0472">Membrane</keyword>
<evidence type="ECO:0000313" key="2">
    <source>
        <dbReference type="EMBL" id="QOS13449.1"/>
    </source>
</evidence>
<dbReference type="EMBL" id="CP063206">
    <property type="protein sequence ID" value="QOS13449.1"/>
    <property type="molecule type" value="Genomic_DNA"/>
</dbReference>
<keyword evidence="1" id="KW-1133">Transmembrane helix</keyword>
<feature type="transmembrane region" description="Helical" evidence="1">
    <location>
        <begin position="191"/>
        <end position="209"/>
    </location>
</feature>
<keyword evidence="2" id="KW-0614">Plasmid</keyword>
<sequence>MSYRPPSLDEFAQLRRGLPVLAAVLFVTALLFPMWSINVHAAQYPNEVLRLHLYAYPRISGDYVEMARLNKYIGFYYPDPVYWQPNFEVEPAAVDVPEWSLGPLAFVAVAAGGAFVAIAPTIKKLKRGLLYQLVGTITVFTVMVVDIQYRLYQTGHALDPEAPVVGVDPFTPPLVGKYEVANITSFSSLGMGAYMSIIAIGLLVVAFYYRDTDATATTAIDSIRRRIKSVRNTSIGGQSGTDDGTNVKSKQG</sequence>
<protein>
    <submittedName>
        <fullName evidence="2">Uncharacterized protein</fullName>
    </submittedName>
</protein>
<proteinExistence type="predicted"/>
<reference evidence="2" key="1">
    <citation type="journal article" date="2021" name="Front. Microbiol.">
        <title>Cellular and Genomic Properties of Haloferax gibbonsii LR2-5, the Host of Euryarchaeal Virus HFTV1.</title>
        <authorList>
            <person name="Tittes C."/>
            <person name="Schwarzer S."/>
            <person name="Pfeiffer F."/>
            <person name="Dyall-Smith M."/>
            <person name="Rodriguez-Franco M."/>
            <person name="Oksanen H.M."/>
            <person name="Quax T.E.F."/>
        </authorList>
    </citation>
    <scope>NUCLEOTIDE SEQUENCE</scope>
    <source>
        <strain evidence="2">LR2-5</strain>
    </source>
</reference>
<gene>
    <name evidence="2" type="ORF">HfgLR_21070</name>
</gene>
<dbReference type="RefSeq" id="WP_058827917.1">
    <property type="nucleotide sequence ID" value="NZ_CP063206.1"/>
</dbReference>
<organism evidence="2 3">
    <name type="scientific">Haloferax gibbonsii</name>
    <dbReference type="NCBI Taxonomy" id="35746"/>
    <lineage>
        <taxon>Archaea</taxon>
        <taxon>Methanobacteriati</taxon>
        <taxon>Methanobacteriota</taxon>
        <taxon>Stenosarchaea group</taxon>
        <taxon>Halobacteria</taxon>
        <taxon>Halobacteriales</taxon>
        <taxon>Haloferacaceae</taxon>
        <taxon>Haloferax</taxon>
    </lineage>
</organism>
<dbReference type="GeneID" id="59460969"/>
<evidence type="ECO:0000313" key="3">
    <source>
        <dbReference type="Proteomes" id="UP000663064"/>
    </source>
</evidence>
<feature type="transmembrane region" description="Helical" evidence="1">
    <location>
        <begin position="129"/>
        <end position="149"/>
    </location>
</feature>
<dbReference type="AlphaFoldDB" id="A0A871BKX3"/>
<accession>A0A871BKX3</accession>
<geneLocation type="plasmid" evidence="2 3">
    <name>pHGLR1</name>
</geneLocation>
<keyword evidence="1" id="KW-0812">Transmembrane</keyword>
<feature type="transmembrane region" description="Helical" evidence="1">
    <location>
        <begin position="104"/>
        <end position="122"/>
    </location>
</feature>
<dbReference type="Proteomes" id="UP000663064">
    <property type="component" value="Plasmid pHGLR1"/>
</dbReference>
<name>A0A871BKX3_HALGI</name>
<evidence type="ECO:0000256" key="1">
    <source>
        <dbReference type="SAM" id="Phobius"/>
    </source>
</evidence>